<dbReference type="Proteomes" id="UP000291343">
    <property type="component" value="Unassembled WGS sequence"/>
</dbReference>
<dbReference type="InterPro" id="IPR036390">
    <property type="entry name" value="WH_DNA-bd_sf"/>
</dbReference>
<dbReference type="SMART" id="SM01372">
    <property type="entry name" value="E2F_TDP"/>
    <property type="match status" value="1"/>
</dbReference>
<evidence type="ECO:0000256" key="4">
    <source>
        <dbReference type="ARBA" id="ARBA00023163"/>
    </source>
</evidence>
<comment type="similarity">
    <text evidence="1 5">Belongs to the E2F/DP family.</text>
</comment>
<evidence type="ECO:0000259" key="7">
    <source>
        <dbReference type="SMART" id="SM01372"/>
    </source>
</evidence>
<keyword evidence="9" id="KW-1185">Reference proteome</keyword>
<feature type="region of interest" description="Disordered" evidence="6">
    <location>
        <begin position="252"/>
        <end position="282"/>
    </location>
</feature>
<dbReference type="InterPro" id="IPR036388">
    <property type="entry name" value="WH-like_DNA-bd_sf"/>
</dbReference>
<gene>
    <name evidence="8" type="ORF">LSTR_LSTR007141</name>
</gene>
<dbReference type="Pfam" id="PF16421">
    <property type="entry name" value="E2F_CC-MB"/>
    <property type="match status" value="1"/>
</dbReference>
<dbReference type="OrthoDB" id="1743261at2759"/>
<dbReference type="GO" id="GO:0090575">
    <property type="term" value="C:RNA polymerase II transcription regulator complex"/>
    <property type="evidence" value="ECO:0007669"/>
    <property type="project" value="TreeGrafter"/>
</dbReference>
<evidence type="ECO:0000313" key="8">
    <source>
        <dbReference type="EMBL" id="RZF37779.1"/>
    </source>
</evidence>
<keyword evidence="4 5" id="KW-0804">Transcription</keyword>
<dbReference type="GO" id="GO:0000978">
    <property type="term" value="F:RNA polymerase II cis-regulatory region sequence-specific DNA binding"/>
    <property type="evidence" value="ECO:0007669"/>
    <property type="project" value="InterPro"/>
</dbReference>
<evidence type="ECO:0000256" key="3">
    <source>
        <dbReference type="ARBA" id="ARBA00023125"/>
    </source>
</evidence>
<sequence>MEGSDSANQFLSRFEKSLGLLTTKFVTLLQQAPDGILDLKMAADLLMVKQKRRIYDITNVLEGIGLIEKKNKNIIQWKGAGPENNLEETSERLTGLKRDIEELEKYEKDLDLHTKWAEQSLKNVIEDEHNAAKSYLTQEDMCGCFDKKSLMIAIQGNEDTRLEVPILVDQRESQRSYKMQLKSKHPIEVTMINREDADGDEEEEEGELDIDLKQQPTATTLLPPIDEINMDLEVPSVRTEFAQKKLKTYSTLKEDKSKKRDEEEIDEDLEMNLDDDKEGKSDDEDAFLGAGFMEDVTSGLFTPLIRLSPPPRSRDFLYNLNEAEGIGDMFDLPASKMLLATAK</sequence>
<proteinExistence type="inferred from homology"/>
<dbReference type="GO" id="GO:0046983">
    <property type="term" value="F:protein dimerization activity"/>
    <property type="evidence" value="ECO:0007669"/>
    <property type="project" value="InterPro"/>
</dbReference>
<feature type="domain" description="E2F/DP family winged-helix DNA-binding" evidence="7">
    <location>
        <begin position="13"/>
        <end position="79"/>
    </location>
</feature>
<dbReference type="SMR" id="A0A482WVY2"/>
<dbReference type="InterPro" id="IPR003316">
    <property type="entry name" value="E2F_WHTH_DNA-bd_dom"/>
</dbReference>
<keyword evidence="2 5" id="KW-0805">Transcription regulation</keyword>
<dbReference type="InParanoid" id="A0A482WVY2"/>
<dbReference type="PANTHER" id="PTHR12081:SF18">
    <property type="entry name" value="TRANSCRIPTION FACTOR E2F2-RELATED"/>
    <property type="match status" value="1"/>
</dbReference>
<dbReference type="GO" id="GO:0000981">
    <property type="term" value="F:DNA-binding transcription factor activity, RNA polymerase II-specific"/>
    <property type="evidence" value="ECO:0007669"/>
    <property type="project" value="TreeGrafter"/>
</dbReference>
<dbReference type="CDD" id="cd14660">
    <property type="entry name" value="E2F_DD"/>
    <property type="match status" value="1"/>
</dbReference>
<evidence type="ECO:0000313" key="9">
    <source>
        <dbReference type="Proteomes" id="UP000291343"/>
    </source>
</evidence>
<dbReference type="SUPFAM" id="SSF144074">
    <property type="entry name" value="E2F-DP heterodimerization region"/>
    <property type="match status" value="1"/>
</dbReference>
<keyword evidence="3 5" id="KW-0238">DNA-binding</keyword>
<comment type="subcellular location">
    <subcellularLocation>
        <location evidence="5">Nucleus</location>
    </subcellularLocation>
</comment>
<comment type="caution">
    <text evidence="8">The sequence shown here is derived from an EMBL/GenBank/DDBJ whole genome shotgun (WGS) entry which is preliminary data.</text>
</comment>
<dbReference type="InterPro" id="IPR015633">
    <property type="entry name" value="E2F"/>
</dbReference>
<reference evidence="8 9" key="1">
    <citation type="journal article" date="2017" name="Gigascience">
        <title>Genome sequence of the small brown planthopper, Laodelphax striatellus.</title>
        <authorList>
            <person name="Zhu J."/>
            <person name="Jiang F."/>
            <person name="Wang X."/>
            <person name="Yang P."/>
            <person name="Bao Y."/>
            <person name="Zhao W."/>
            <person name="Wang W."/>
            <person name="Lu H."/>
            <person name="Wang Q."/>
            <person name="Cui N."/>
            <person name="Li J."/>
            <person name="Chen X."/>
            <person name="Luo L."/>
            <person name="Yu J."/>
            <person name="Kang L."/>
            <person name="Cui F."/>
        </authorList>
    </citation>
    <scope>NUCLEOTIDE SEQUENCE [LARGE SCALE GENOMIC DNA]</scope>
    <source>
        <strain evidence="8">Lst14</strain>
    </source>
</reference>
<dbReference type="Gene3D" id="6.10.250.540">
    <property type="match status" value="1"/>
</dbReference>
<feature type="compositionally biased region" description="Basic and acidic residues" evidence="6">
    <location>
        <begin position="252"/>
        <end position="262"/>
    </location>
</feature>
<evidence type="ECO:0000256" key="5">
    <source>
        <dbReference type="RuleBase" id="RU003796"/>
    </source>
</evidence>
<organism evidence="8 9">
    <name type="scientific">Laodelphax striatellus</name>
    <name type="common">Small brown planthopper</name>
    <name type="synonym">Delphax striatella</name>
    <dbReference type="NCBI Taxonomy" id="195883"/>
    <lineage>
        <taxon>Eukaryota</taxon>
        <taxon>Metazoa</taxon>
        <taxon>Ecdysozoa</taxon>
        <taxon>Arthropoda</taxon>
        <taxon>Hexapoda</taxon>
        <taxon>Insecta</taxon>
        <taxon>Pterygota</taxon>
        <taxon>Neoptera</taxon>
        <taxon>Paraneoptera</taxon>
        <taxon>Hemiptera</taxon>
        <taxon>Auchenorrhyncha</taxon>
        <taxon>Fulgoroidea</taxon>
        <taxon>Delphacidae</taxon>
        <taxon>Criomorphinae</taxon>
        <taxon>Laodelphax</taxon>
    </lineage>
</organism>
<dbReference type="Gene3D" id="1.10.10.10">
    <property type="entry name" value="Winged helix-like DNA-binding domain superfamily/Winged helix DNA-binding domain"/>
    <property type="match status" value="1"/>
</dbReference>
<dbReference type="InterPro" id="IPR037241">
    <property type="entry name" value="E2F-DP_heterodim"/>
</dbReference>
<accession>A0A482WVY2</accession>
<evidence type="ECO:0000256" key="6">
    <source>
        <dbReference type="SAM" id="MobiDB-lite"/>
    </source>
</evidence>
<feature type="compositionally biased region" description="Acidic residues" evidence="6">
    <location>
        <begin position="263"/>
        <end position="282"/>
    </location>
</feature>
<keyword evidence="5" id="KW-0539">Nucleus</keyword>
<evidence type="ECO:0000256" key="2">
    <source>
        <dbReference type="ARBA" id="ARBA00023015"/>
    </source>
</evidence>
<dbReference type="PANTHER" id="PTHR12081">
    <property type="entry name" value="TRANSCRIPTION FACTOR E2F"/>
    <property type="match status" value="1"/>
</dbReference>
<dbReference type="STRING" id="195883.A0A482WVY2"/>
<dbReference type="Pfam" id="PF02319">
    <property type="entry name" value="WHD_E2F_TDP"/>
    <property type="match status" value="1"/>
</dbReference>
<dbReference type="AlphaFoldDB" id="A0A482WVY2"/>
<dbReference type="InterPro" id="IPR032198">
    <property type="entry name" value="E2F_CC-MB"/>
</dbReference>
<protein>
    <recommendedName>
        <fullName evidence="7">E2F/DP family winged-helix DNA-binding domain-containing protein</fullName>
    </recommendedName>
</protein>
<dbReference type="SUPFAM" id="SSF46785">
    <property type="entry name" value="Winged helix' DNA-binding domain"/>
    <property type="match status" value="1"/>
</dbReference>
<name>A0A482WVY2_LAOST</name>
<dbReference type="FunFam" id="1.10.10.10:FF:000008">
    <property type="entry name" value="E2F transcription factor 1"/>
    <property type="match status" value="1"/>
</dbReference>
<evidence type="ECO:0000256" key="1">
    <source>
        <dbReference type="ARBA" id="ARBA00010940"/>
    </source>
</evidence>
<dbReference type="EMBL" id="QKKF02023298">
    <property type="protein sequence ID" value="RZF37779.1"/>
    <property type="molecule type" value="Genomic_DNA"/>
</dbReference>